<evidence type="ECO:0000313" key="2">
    <source>
        <dbReference type="EMBL" id="WOL02916.1"/>
    </source>
</evidence>
<dbReference type="EMBL" id="CP136892">
    <property type="protein sequence ID" value="WOL02916.1"/>
    <property type="molecule type" value="Genomic_DNA"/>
</dbReference>
<feature type="compositionally biased region" description="Polar residues" evidence="1">
    <location>
        <begin position="352"/>
        <end position="363"/>
    </location>
</feature>
<name>A0AAQ3Q8C3_9LILI</name>
<feature type="compositionally biased region" description="Low complexity" evidence="1">
    <location>
        <begin position="1"/>
        <end position="11"/>
    </location>
</feature>
<dbReference type="AlphaFoldDB" id="A0AAQ3Q8C3"/>
<evidence type="ECO:0000313" key="3">
    <source>
        <dbReference type="Proteomes" id="UP001327560"/>
    </source>
</evidence>
<dbReference type="Proteomes" id="UP001327560">
    <property type="component" value="Chromosome 3"/>
</dbReference>
<dbReference type="PANTHER" id="PTHR33917">
    <property type="entry name" value="PROTEIN EXECUTER 1, CHLOROPLASTIC"/>
    <property type="match status" value="1"/>
</dbReference>
<organism evidence="2 3">
    <name type="scientific">Canna indica</name>
    <name type="common">Indian-shot</name>
    <dbReference type="NCBI Taxonomy" id="4628"/>
    <lineage>
        <taxon>Eukaryota</taxon>
        <taxon>Viridiplantae</taxon>
        <taxon>Streptophyta</taxon>
        <taxon>Embryophyta</taxon>
        <taxon>Tracheophyta</taxon>
        <taxon>Spermatophyta</taxon>
        <taxon>Magnoliopsida</taxon>
        <taxon>Liliopsida</taxon>
        <taxon>Zingiberales</taxon>
        <taxon>Cannaceae</taxon>
        <taxon>Canna</taxon>
    </lineage>
</organism>
<feature type="compositionally biased region" description="Low complexity" evidence="1">
    <location>
        <begin position="239"/>
        <end position="267"/>
    </location>
</feature>
<evidence type="ECO:0000256" key="1">
    <source>
        <dbReference type="SAM" id="MobiDB-lite"/>
    </source>
</evidence>
<dbReference type="Pfam" id="PF12014">
    <property type="entry name" value="Cyclin_D1_bind"/>
    <property type="match status" value="1"/>
</dbReference>
<reference evidence="2 3" key="1">
    <citation type="submission" date="2023-10" db="EMBL/GenBank/DDBJ databases">
        <title>Chromosome-scale genome assembly provides insights into flower coloration mechanisms of Canna indica.</title>
        <authorList>
            <person name="Li C."/>
        </authorList>
    </citation>
    <scope>NUCLEOTIDE SEQUENCE [LARGE SCALE GENOMIC DNA]</scope>
    <source>
        <tissue evidence="2">Flower</tissue>
    </source>
</reference>
<feature type="compositionally biased region" description="Basic and acidic residues" evidence="1">
    <location>
        <begin position="269"/>
        <end position="285"/>
    </location>
</feature>
<protein>
    <submittedName>
        <fullName evidence="2">Protein EXECUTER 2, chloroplastic isoform X1</fullName>
    </submittedName>
</protein>
<keyword evidence="3" id="KW-1185">Reference proteome</keyword>
<proteinExistence type="predicted"/>
<dbReference type="GO" id="GO:0042651">
    <property type="term" value="C:thylakoid membrane"/>
    <property type="evidence" value="ECO:0007669"/>
    <property type="project" value="TreeGrafter"/>
</dbReference>
<sequence>MSMANSWAAASAPPPPGPLSRSSRLDPPSREARHLSLAAPSPRRPVLRSDRGPPGLSCGRGDSIPNNTSTGGGGIYSEWDWNRWSQHFSETDQSESLCSLLKFQLEEAIEREDFLEASKLKAAIEEATSKDTVAEVMSELKYAIEEERYHDASKLCMVAGSGLVGWWAGWASNSEDPFGRIVRIIPAVGRYVAKSYSPRQLLTGSSGTPLFEVFLVKDDARKYITQVVALQPVKETSSLSPSLSRSVEDSPIIPSPESSTKSSLTTEEAPDKSNKDAAEENKEDASTLGSVSNDNSKDYDEEGLKSIINFFKERIPGFNVKLANTSAPEEIKMDAETSDQLVQEDNEKNASPEYSSSENSKLENIQGEILQDGEGPDSAERSKNMAVKLFVGGVLHNKEDAATKSYKRVPAEMKDVEKDSFTLYLPGRSSDPNVIERKPAKLKVAAISAQSASDLMPPDVANAFFSSDKAISKISEEVREVIKLAISQAQRRNRLSSTTVFNRIIIDDKSLDPFNGLYVGAFGPYGVEVVQLQRKYGHWNSTDETDSDIEFFEYVEAVKLTGDLNVPAGQVTFRAKIGRGTRLSNRGMYPEELGVVASYKGQGRIAEPGFKNPQWVDGELLMLNGKGLGPYVRGTELGFLYVVPEQSFLVLFERLKLPD</sequence>
<dbReference type="PANTHER" id="PTHR33917:SF2">
    <property type="entry name" value="PROTEIN EXECUTER 2, CHLOROPLASTIC"/>
    <property type="match status" value="1"/>
</dbReference>
<feature type="compositionally biased region" description="Basic and acidic residues" evidence="1">
    <location>
        <begin position="23"/>
        <end position="34"/>
    </location>
</feature>
<feature type="region of interest" description="Disordered" evidence="1">
    <location>
        <begin position="239"/>
        <end position="299"/>
    </location>
</feature>
<feature type="region of interest" description="Disordered" evidence="1">
    <location>
        <begin position="1"/>
        <end position="72"/>
    </location>
</feature>
<feature type="region of interest" description="Disordered" evidence="1">
    <location>
        <begin position="337"/>
        <end position="363"/>
    </location>
</feature>
<dbReference type="InterPro" id="IPR044680">
    <property type="entry name" value="EX1/2"/>
</dbReference>
<gene>
    <name evidence="2" type="ORF">Cni_G11635</name>
</gene>
<accession>A0AAQ3Q8C3</accession>
<dbReference type="GO" id="GO:0010343">
    <property type="term" value="P:singlet oxygen-mediated programmed cell death"/>
    <property type="evidence" value="ECO:0007669"/>
    <property type="project" value="InterPro"/>
</dbReference>